<protein>
    <submittedName>
        <fullName evidence="2">Uncharacterized protein</fullName>
    </submittedName>
</protein>
<gene>
    <name evidence="2" type="primary">82</name>
    <name evidence="2" type="ORF">PBI_WALRUS_82</name>
</gene>
<feature type="transmembrane region" description="Helical" evidence="1">
    <location>
        <begin position="34"/>
        <end position="54"/>
    </location>
</feature>
<keyword evidence="3" id="KW-1185">Reference proteome</keyword>
<keyword evidence="1" id="KW-0812">Transmembrane</keyword>
<feature type="transmembrane region" description="Helical" evidence="1">
    <location>
        <begin position="12"/>
        <end position="28"/>
    </location>
</feature>
<dbReference type="Proteomes" id="UP000293379">
    <property type="component" value="Segment"/>
</dbReference>
<reference evidence="3" key="1">
    <citation type="submission" date="2019-02" db="EMBL/GenBank/DDBJ databases">
        <authorList>
            <person name="Montgomery M.T."/>
            <person name="Garlena R.A."/>
            <person name="Russell D.A."/>
            <person name="Pope W.H."/>
            <person name="Jacobs-Sera D."/>
            <person name="Hatfull G.F."/>
        </authorList>
    </citation>
    <scope>NUCLEOTIDE SEQUENCE [LARGE SCALE GENOMIC DNA]</scope>
</reference>
<evidence type="ECO:0000256" key="1">
    <source>
        <dbReference type="SAM" id="Phobius"/>
    </source>
</evidence>
<proteinExistence type="predicted"/>
<name>A0A481S2C8_9CAUD</name>
<dbReference type="GeneID" id="65119506"/>
<keyword evidence="1" id="KW-1133">Transmembrane helix</keyword>
<evidence type="ECO:0000313" key="2">
    <source>
        <dbReference type="EMBL" id="QBG78472.1"/>
    </source>
</evidence>
<accession>A0A481S2C8</accession>
<organism evidence="2 3">
    <name type="scientific">Gordonia phage Walrus</name>
    <dbReference type="NCBI Taxonomy" id="2517927"/>
    <lineage>
        <taxon>Viruses</taxon>
        <taxon>Duplodnaviria</taxon>
        <taxon>Heunggongvirae</taxon>
        <taxon>Uroviricota</taxon>
        <taxon>Caudoviricetes</taxon>
        <taxon>Jujuvirus</taxon>
        <taxon>Jujuvirus walrus</taxon>
    </lineage>
</organism>
<dbReference type="EMBL" id="MK501729">
    <property type="protein sequence ID" value="QBG78472.1"/>
    <property type="molecule type" value="Genomic_DNA"/>
</dbReference>
<keyword evidence="1" id="KW-0472">Membrane</keyword>
<dbReference type="KEGG" id="vg:65119506"/>
<sequence>MSITDPKPLNRAYALGLAGGVFLAAFFGSTPTWLYIAAWAVIAWDIANNGVAIYDRVRDRRQQRRAS</sequence>
<dbReference type="RefSeq" id="YP_010101732.1">
    <property type="nucleotide sequence ID" value="NC_055792.1"/>
</dbReference>
<evidence type="ECO:0000313" key="3">
    <source>
        <dbReference type="Proteomes" id="UP000293379"/>
    </source>
</evidence>